<evidence type="ECO:0000256" key="3">
    <source>
        <dbReference type="SAM" id="MobiDB-lite"/>
    </source>
</evidence>
<dbReference type="InterPro" id="IPR043129">
    <property type="entry name" value="ATPase_NBD"/>
</dbReference>
<feature type="region of interest" description="Disordered" evidence="3">
    <location>
        <begin position="103"/>
        <end position="127"/>
    </location>
</feature>
<comment type="caution">
    <text evidence="4">The sequence shown here is derived from an EMBL/GenBank/DDBJ whole genome shotgun (WGS) entry which is preliminary data.</text>
</comment>
<dbReference type="AlphaFoldDB" id="A0A445IK47"/>
<gene>
    <name evidence="4" type="ORF">D0Y65_026470</name>
</gene>
<dbReference type="PRINTS" id="PR00301">
    <property type="entry name" value="HEATSHOCK70"/>
</dbReference>
<organism evidence="4 5">
    <name type="scientific">Glycine soja</name>
    <name type="common">Wild soybean</name>
    <dbReference type="NCBI Taxonomy" id="3848"/>
    <lineage>
        <taxon>Eukaryota</taxon>
        <taxon>Viridiplantae</taxon>
        <taxon>Streptophyta</taxon>
        <taxon>Embryophyta</taxon>
        <taxon>Tracheophyta</taxon>
        <taxon>Spermatophyta</taxon>
        <taxon>Magnoliopsida</taxon>
        <taxon>eudicotyledons</taxon>
        <taxon>Gunneridae</taxon>
        <taxon>Pentapetalae</taxon>
        <taxon>rosids</taxon>
        <taxon>fabids</taxon>
        <taxon>Fabales</taxon>
        <taxon>Fabaceae</taxon>
        <taxon>Papilionoideae</taxon>
        <taxon>50 kb inversion clade</taxon>
        <taxon>NPAAA clade</taxon>
        <taxon>indigoferoid/millettioid clade</taxon>
        <taxon>Phaseoleae</taxon>
        <taxon>Glycine</taxon>
        <taxon>Glycine subgen. Soja</taxon>
    </lineage>
</organism>
<proteinExistence type="predicted"/>
<sequence length="371" mass="40823">MSSMAASDHARPHHPPAHLFPLHSLHTTIHQQLPLSDPSLPFQHTSSPYVHPAQSLGIDFESTRIRLLALCGTTTLQTVQTMPTLPSMDFAVPTETLEHQNTSTSSTIHLPANSKPHMPMPSKEDDPPSNVIVRATYPCIGVWQHDCVESMANNQGHRTTPPDVPFLDTEQLINVAVKDQAAKHSTILMKMKEIAEAYPETTIRNMVVPVPVYFNDPQRQTTKDVSVIYGLNVMRTIHVSTTAAIVYGLDKKAINYAEKNIFIFDPGGVIHGLTSLFALCRRNLAVVMATGFVSLLCGASHNPTLSTLDLHVLQTLKVIIGRAQTSNFTHIPIFSTPTSCICLFLLPNIKDKVGFPEVDNDSNTTPTYLLD</sequence>
<keyword evidence="1" id="KW-0547">Nucleotide-binding</keyword>
<dbReference type="EMBL" id="QZWG01000010">
    <property type="protein sequence ID" value="RZB86427.1"/>
    <property type="molecule type" value="Genomic_DNA"/>
</dbReference>
<dbReference type="GO" id="GO:0005524">
    <property type="term" value="F:ATP binding"/>
    <property type="evidence" value="ECO:0007669"/>
    <property type="project" value="UniProtKB-KW"/>
</dbReference>
<dbReference type="Gene3D" id="3.30.420.40">
    <property type="match status" value="1"/>
</dbReference>
<keyword evidence="4" id="KW-0346">Stress response</keyword>
<evidence type="ECO:0000256" key="2">
    <source>
        <dbReference type="ARBA" id="ARBA00022840"/>
    </source>
</evidence>
<dbReference type="FunFam" id="3.30.420.40:FF:000542">
    <property type="entry name" value="Heat shock cognate 71 kDa protein"/>
    <property type="match status" value="1"/>
</dbReference>
<dbReference type="SUPFAM" id="SSF53067">
    <property type="entry name" value="Actin-like ATPase domain"/>
    <property type="match status" value="1"/>
</dbReference>
<dbReference type="InterPro" id="IPR013126">
    <property type="entry name" value="Hsp_70_fam"/>
</dbReference>
<accession>A0A445IK47</accession>
<evidence type="ECO:0000313" key="5">
    <source>
        <dbReference type="Proteomes" id="UP000289340"/>
    </source>
</evidence>
<evidence type="ECO:0000313" key="4">
    <source>
        <dbReference type="EMBL" id="RZB86427.1"/>
    </source>
</evidence>
<dbReference type="Pfam" id="PF00012">
    <property type="entry name" value="HSP70"/>
    <property type="match status" value="2"/>
</dbReference>
<protein>
    <submittedName>
        <fullName evidence="4">Heat shock 70 kDa protein 3</fullName>
    </submittedName>
</protein>
<dbReference type="PANTHER" id="PTHR19375">
    <property type="entry name" value="HEAT SHOCK PROTEIN 70KDA"/>
    <property type="match status" value="1"/>
</dbReference>
<dbReference type="Proteomes" id="UP000289340">
    <property type="component" value="Chromosome 10"/>
</dbReference>
<reference evidence="4 5" key="1">
    <citation type="submission" date="2018-09" db="EMBL/GenBank/DDBJ databases">
        <title>A high-quality reference genome of wild soybean provides a powerful tool to mine soybean genomes.</title>
        <authorList>
            <person name="Xie M."/>
            <person name="Chung C.Y.L."/>
            <person name="Li M.-W."/>
            <person name="Wong F.-L."/>
            <person name="Chan T.-F."/>
            <person name="Lam H.-M."/>
        </authorList>
    </citation>
    <scope>NUCLEOTIDE SEQUENCE [LARGE SCALE GENOMIC DNA]</scope>
    <source>
        <strain evidence="5">cv. W05</strain>
        <tissue evidence="4">Hypocotyl of etiolated seedlings</tissue>
    </source>
</reference>
<dbReference type="GO" id="GO:0140662">
    <property type="term" value="F:ATP-dependent protein folding chaperone"/>
    <property type="evidence" value="ECO:0007669"/>
    <property type="project" value="InterPro"/>
</dbReference>
<name>A0A445IK47_GLYSO</name>
<evidence type="ECO:0000256" key="1">
    <source>
        <dbReference type="ARBA" id="ARBA00022741"/>
    </source>
</evidence>
<keyword evidence="2" id="KW-0067">ATP-binding</keyword>
<keyword evidence="5" id="KW-1185">Reference proteome</keyword>